<evidence type="ECO:0000313" key="5">
    <source>
        <dbReference type="Proteomes" id="UP000322084"/>
    </source>
</evidence>
<evidence type="ECO:0000313" key="4">
    <source>
        <dbReference type="EMBL" id="GER01686.1"/>
    </source>
</evidence>
<dbReference type="InterPro" id="IPR036390">
    <property type="entry name" value="WH_DNA-bd_sf"/>
</dbReference>
<protein>
    <submittedName>
        <fullName evidence="3">Transcriptional regulator</fullName>
    </submittedName>
</protein>
<dbReference type="EMBL" id="BKCM01000012">
    <property type="protein sequence ID" value="GER01686.1"/>
    <property type="molecule type" value="Genomic_DNA"/>
</dbReference>
<dbReference type="InterPro" id="IPR000835">
    <property type="entry name" value="HTH_MarR-typ"/>
</dbReference>
<dbReference type="PANTHER" id="PTHR33164">
    <property type="entry name" value="TRANSCRIPTIONAL REGULATOR, MARR FAMILY"/>
    <property type="match status" value="1"/>
</dbReference>
<accession>A0A5A7MSM9</accession>
<sequence>MKIKKSLLDPLPEVPKPREKTDLPHHLPYQLVHVSALLSLGVSRLFQTKFNLGIREWRVLAILGHYGPSSAADLVGRAAFDKATVSRAIKRLETDGMVGRCPHPTDARRQLIYLTEKGVELHDRIAPLSIMRKRIVESALTEKERESLQIILEKLRGQLEWLNQEEGGDMNNTDR</sequence>
<dbReference type="Pfam" id="PF12802">
    <property type="entry name" value="MarR_2"/>
    <property type="match status" value="1"/>
</dbReference>
<feature type="region of interest" description="Disordered" evidence="1">
    <location>
        <begin position="1"/>
        <end position="22"/>
    </location>
</feature>
<dbReference type="RefSeq" id="WP_150001105.1">
    <property type="nucleotide sequence ID" value="NZ_BKCL01000010.1"/>
</dbReference>
<dbReference type="PROSITE" id="PS50995">
    <property type="entry name" value="HTH_MARR_2"/>
    <property type="match status" value="1"/>
</dbReference>
<dbReference type="PRINTS" id="PR00598">
    <property type="entry name" value="HTHMARR"/>
</dbReference>
<evidence type="ECO:0000313" key="6">
    <source>
        <dbReference type="Proteomes" id="UP000325187"/>
    </source>
</evidence>
<dbReference type="Proteomes" id="UP000322084">
    <property type="component" value="Unassembled WGS sequence"/>
</dbReference>
<evidence type="ECO:0000259" key="2">
    <source>
        <dbReference type="PROSITE" id="PS50995"/>
    </source>
</evidence>
<accession>A0A5A7N3R7</accession>
<evidence type="ECO:0000256" key="1">
    <source>
        <dbReference type="SAM" id="MobiDB-lite"/>
    </source>
</evidence>
<dbReference type="Proteomes" id="UP000325187">
    <property type="component" value="Unassembled WGS sequence"/>
</dbReference>
<dbReference type="AlphaFoldDB" id="A0A5A7MSM9"/>
<feature type="domain" description="HTH marR-type" evidence="2">
    <location>
        <begin position="24"/>
        <end position="157"/>
    </location>
</feature>
<dbReference type="PANTHER" id="PTHR33164:SF43">
    <property type="entry name" value="HTH-TYPE TRANSCRIPTIONAL REPRESSOR YETL"/>
    <property type="match status" value="1"/>
</dbReference>
<proteinExistence type="predicted"/>
<reference evidence="5 6" key="1">
    <citation type="submission" date="2019-09" db="EMBL/GenBank/DDBJ databases">
        <title>NBRP : Genome information of microbial organism related human and environment.</title>
        <authorList>
            <person name="Hattori M."/>
            <person name="Oshima K."/>
            <person name="Inaba H."/>
            <person name="Suda W."/>
            <person name="Sakamoto M."/>
            <person name="Iino T."/>
            <person name="Kitahara M."/>
            <person name="Oshida Y."/>
            <person name="Iida T."/>
            <person name="Kudo T."/>
            <person name="Itoh T."/>
            <person name="Ohkuma M."/>
        </authorList>
    </citation>
    <scope>NUCLEOTIDE SEQUENCE [LARGE SCALE GENOMIC DNA]</scope>
    <source>
        <strain evidence="3 5">Hi-2</strain>
        <strain evidence="4 6">Mie-1</strain>
    </source>
</reference>
<evidence type="ECO:0000313" key="3">
    <source>
        <dbReference type="EMBL" id="GEQ98890.1"/>
    </source>
</evidence>
<dbReference type="Gene3D" id="1.10.10.10">
    <property type="entry name" value="Winged helix-like DNA-binding domain superfamily/Winged helix DNA-binding domain"/>
    <property type="match status" value="1"/>
</dbReference>
<gene>
    <name evidence="3" type="ORF">JCM17844_25270</name>
    <name evidence="4" type="ORF">JCM17845_23090</name>
</gene>
<dbReference type="SUPFAM" id="SSF46785">
    <property type="entry name" value="Winged helix' DNA-binding domain"/>
    <property type="match status" value="1"/>
</dbReference>
<keyword evidence="6" id="KW-1185">Reference proteome</keyword>
<name>A0A5A7MSM9_9PROT</name>
<organism evidence="3 5">
    <name type="scientific">Iodidimonas gelatinilytica</name>
    <dbReference type="NCBI Taxonomy" id="1236966"/>
    <lineage>
        <taxon>Bacteria</taxon>
        <taxon>Pseudomonadati</taxon>
        <taxon>Pseudomonadota</taxon>
        <taxon>Alphaproteobacteria</taxon>
        <taxon>Iodidimonadales</taxon>
        <taxon>Iodidimonadaceae</taxon>
        <taxon>Iodidimonas</taxon>
    </lineage>
</organism>
<dbReference type="GO" id="GO:0003700">
    <property type="term" value="F:DNA-binding transcription factor activity"/>
    <property type="evidence" value="ECO:0007669"/>
    <property type="project" value="InterPro"/>
</dbReference>
<dbReference type="EMBL" id="BKCL01000010">
    <property type="protein sequence ID" value="GEQ98890.1"/>
    <property type="molecule type" value="Genomic_DNA"/>
</dbReference>
<dbReference type="InterPro" id="IPR036388">
    <property type="entry name" value="WH-like_DNA-bd_sf"/>
</dbReference>
<comment type="caution">
    <text evidence="3">The sequence shown here is derived from an EMBL/GenBank/DDBJ whole genome shotgun (WGS) entry which is preliminary data.</text>
</comment>
<dbReference type="InterPro" id="IPR039422">
    <property type="entry name" value="MarR/SlyA-like"/>
</dbReference>
<dbReference type="SMART" id="SM00347">
    <property type="entry name" value="HTH_MARR"/>
    <property type="match status" value="1"/>
</dbReference>
<dbReference type="GO" id="GO:0006950">
    <property type="term" value="P:response to stress"/>
    <property type="evidence" value="ECO:0007669"/>
    <property type="project" value="TreeGrafter"/>
</dbReference>